<evidence type="ECO:0000256" key="3">
    <source>
        <dbReference type="PROSITE-ProRule" id="PRU00284"/>
    </source>
</evidence>
<dbReference type="EMBL" id="JACOPG010000004">
    <property type="protein sequence ID" value="MBC5687131.1"/>
    <property type="molecule type" value="Genomic_DNA"/>
</dbReference>
<dbReference type="InterPro" id="IPR003660">
    <property type="entry name" value="HAMP_dom"/>
</dbReference>
<evidence type="ECO:0000259" key="6">
    <source>
        <dbReference type="PROSITE" id="PS50885"/>
    </source>
</evidence>
<dbReference type="SUPFAM" id="SSF58104">
    <property type="entry name" value="Methyl-accepting chemotaxis protein (MCP) signaling domain"/>
    <property type="match status" value="1"/>
</dbReference>
<dbReference type="Gene3D" id="1.10.287.950">
    <property type="entry name" value="Methyl-accepting chemotaxis protein"/>
    <property type="match status" value="1"/>
</dbReference>
<name>A0ABR7GIJ7_9FIRM</name>
<feature type="transmembrane region" description="Helical" evidence="4">
    <location>
        <begin position="12"/>
        <end position="36"/>
    </location>
</feature>
<dbReference type="Pfam" id="PF00672">
    <property type="entry name" value="HAMP"/>
    <property type="match status" value="1"/>
</dbReference>
<comment type="caution">
    <text evidence="7">The sequence shown here is derived from an EMBL/GenBank/DDBJ whole genome shotgun (WGS) entry which is preliminary data.</text>
</comment>
<comment type="similarity">
    <text evidence="2">Belongs to the methyl-accepting chemotaxis (MCP) protein family.</text>
</comment>
<dbReference type="CDD" id="cd06225">
    <property type="entry name" value="HAMP"/>
    <property type="match status" value="1"/>
</dbReference>
<dbReference type="SMART" id="SM00283">
    <property type="entry name" value="MA"/>
    <property type="match status" value="1"/>
</dbReference>
<proteinExistence type="inferred from homology"/>
<dbReference type="Pfam" id="PF00015">
    <property type="entry name" value="MCPsignal"/>
    <property type="match status" value="1"/>
</dbReference>
<organism evidence="7 8">
    <name type="scientific">Roseburia lenta</name>
    <dbReference type="NCBI Taxonomy" id="2763061"/>
    <lineage>
        <taxon>Bacteria</taxon>
        <taxon>Bacillati</taxon>
        <taxon>Bacillota</taxon>
        <taxon>Clostridia</taxon>
        <taxon>Lachnospirales</taxon>
        <taxon>Lachnospiraceae</taxon>
        <taxon>Roseburia</taxon>
    </lineage>
</organism>
<dbReference type="Gene3D" id="3.30.450.20">
    <property type="entry name" value="PAS domain"/>
    <property type="match status" value="1"/>
</dbReference>
<keyword evidence="8" id="KW-1185">Reference proteome</keyword>
<keyword evidence="4" id="KW-1133">Transmembrane helix</keyword>
<evidence type="ECO:0000259" key="5">
    <source>
        <dbReference type="PROSITE" id="PS50111"/>
    </source>
</evidence>
<dbReference type="RefSeq" id="WP_118281933.1">
    <property type="nucleotide sequence ID" value="NZ_JACOPG010000004.1"/>
</dbReference>
<dbReference type="CDD" id="cd12912">
    <property type="entry name" value="PDC2_MCP_like"/>
    <property type="match status" value="1"/>
</dbReference>
<feature type="domain" description="HAMP" evidence="6">
    <location>
        <begin position="203"/>
        <end position="257"/>
    </location>
</feature>
<dbReference type="PROSITE" id="PS50111">
    <property type="entry name" value="CHEMOTAXIS_TRANSDUC_2"/>
    <property type="match status" value="1"/>
</dbReference>
<dbReference type="PANTHER" id="PTHR32089">
    <property type="entry name" value="METHYL-ACCEPTING CHEMOTAXIS PROTEIN MCPB"/>
    <property type="match status" value="1"/>
</dbReference>
<keyword evidence="4" id="KW-0472">Membrane</keyword>
<feature type="transmembrane region" description="Helical" evidence="4">
    <location>
        <begin position="183"/>
        <end position="202"/>
    </location>
</feature>
<feature type="domain" description="Methyl-accepting transducer" evidence="5">
    <location>
        <begin position="276"/>
        <end position="533"/>
    </location>
</feature>
<dbReference type="Proteomes" id="UP000643810">
    <property type="component" value="Unassembled WGS sequence"/>
</dbReference>
<evidence type="ECO:0000256" key="1">
    <source>
        <dbReference type="ARBA" id="ARBA00023224"/>
    </source>
</evidence>
<dbReference type="PROSITE" id="PS50885">
    <property type="entry name" value="HAMP"/>
    <property type="match status" value="1"/>
</dbReference>
<protein>
    <submittedName>
        <fullName evidence="7">Methyl-accepting chemotaxis protein</fullName>
    </submittedName>
</protein>
<dbReference type="SMART" id="SM00304">
    <property type="entry name" value="HAMP"/>
    <property type="match status" value="1"/>
</dbReference>
<evidence type="ECO:0000256" key="4">
    <source>
        <dbReference type="SAM" id="Phobius"/>
    </source>
</evidence>
<reference evidence="7 8" key="1">
    <citation type="submission" date="2020-08" db="EMBL/GenBank/DDBJ databases">
        <title>Genome public.</title>
        <authorList>
            <person name="Liu C."/>
            <person name="Sun Q."/>
        </authorList>
    </citation>
    <scope>NUCLEOTIDE SEQUENCE [LARGE SCALE GENOMIC DNA]</scope>
    <source>
        <strain evidence="7 8">NSJ-9</strain>
    </source>
</reference>
<gene>
    <name evidence="7" type="ORF">H8R94_11040</name>
</gene>
<evidence type="ECO:0000313" key="8">
    <source>
        <dbReference type="Proteomes" id="UP000643810"/>
    </source>
</evidence>
<keyword evidence="1 3" id="KW-0807">Transducer</keyword>
<accession>A0ABR7GIJ7</accession>
<dbReference type="PANTHER" id="PTHR32089:SF112">
    <property type="entry name" value="LYSOZYME-LIKE PROTEIN-RELATED"/>
    <property type="match status" value="1"/>
</dbReference>
<keyword evidence="4" id="KW-0812">Transmembrane</keyword>
<dbReference type="Gene3D" id="6.10.340.10">
    <property type="match status" value="1"/>
</dbReference>
<evidence type="ECO:0000313" key="7">
    <source>
        <dbReference type="EMBL" id="MBC5687131.1"/>
    </source>
</evidence>
<dbReference type="InterPro" id="IPR004089">
    <property type="entry name" value="MCPsignal_dom"/>
</dbReference>
<sequence>MKESKAKKRGTIAVKIDALVLIMVILSNIICLSVLVSSSRKYIRSAVQNSMLDMVDSYAKLIETDIEQSGKDDLDYDGYAAILDDVGVKGMESSYVYVVDENGTMLYHPTEDKVGNPVENTVVKGLVQQLAEGEHPKDAVVTYDFNGVEKYAGYSIIGNNNIVVVSADEDDALTGINTTTRTAIGILIVLIILASIAALIFGRRLVKPLVTLSGIIEEVANGNMNADFSGIKITNDEIGMMATSVKDMTGTLGGIVEKIRATSDAMAQHSSKLNDTSEQTLAANGEISKAVEDVAIGSTNMATSISDINVDLGSMHDETQTIDASVLDIETQTHSVLESSAIMNQKMHHMQSSSEKMEEGIGVIAERVEKVNAVVEKVSDIIGVIEDISGQTNLLSLNASIEAARAGDAGRGFAVVAEEIRVLSDNTSGELNNIKEIISELVEECQACMRASQEVVSDNAVQKEEISSVLQEFASLDDQIGRTADKAEEIKGLVDQMVCLNQNITDNSNGLTDVSSSNAAATEEMTANIEELNAMMNGVAEMAGQMNEQAGFLNEALSYFK</sequence>
<evidence type="ECO:0000256" key="2">
    <source>
        <dbReference type="ARBA" id="ARBA00029447"/>
    </source>
</evidence>